<proteinExistence type="predicted"/>
<organism evidence="1 2">
    <name type="scientific">Dreissena polymorpha</name>
    <name type="common">Zebra mussel</name>
    <name type="synonym">Mytilus polymorpha</name>
    <dbReference type="NCBI Taxonomy" id="45954"/>
    <lineage>
        <taxon>Eukaryota</taxon>
        <taxon>Metazoa</taxon>
        <taxon>Spiralia</taxon>
        <taxon>Lophotrochozoa</taxon>
        <taxon>Mollusca</taxon>
        <taxon>Bivalvia</taxon>
        <taxon>Autobranchia</taxon>
        <taxon>Heteroconchia</taxon>
        <taxon>Euheterodonta</taxon>
        <taxon>Imparidentia</taxon>
        <taxon>Neoheterodontei</taxon>
        <taxon>Myida</taxon>
        <taxon>Dreissenoidea</taxon>
        <taxon>Dreissenidae</taxon>
        <taxon>Dreissena</taxon>
    </lineage>
</organism>
<evidence type="ECO:0000313" key="1">
    <source>
        <dbReference type="EMBL" id="KAH3846478.1"/>
    </source>
</evidence>
<gene>
    <name evidence="1" type="ORF">DPMN_088779</name>
</gene>
<keyword evidence="2" id="KW-1185">Reference proteome</keyword>
<sequence length="110" mass="12407">MADLSMSLLKPVNVVDQSLVGKYCMVYYVYDGLSYSGIILTVNEDYVEVKTMSRIGRNRWFCPMRDDILCVESDVDGSSTSAAPLRPLFRTQSRIEVHTNPQSGKDHPDL</sequence>
<comment type="caution">
    <text evidence="1">The sequence shown here is derived from an EMBL/GenBank/DDBJ whole genome shotgun (WGS) entry which is preliminary data.</text>
</comment>
<evidence type="ECO:0000313" key="2">
    <source>
        <dbReference type="Proteomes" id="UP000828390"/>
    </source>
</evidence>
<dbReference type="AlphaFoldDB" id="A0A9D4QXF0"/>
<accession>A0A9D4QXF0</accession>
<dbReference type="EMBL" id="JAIWYP010000003">
    <property type="protein sequence ID" value="KAH3846478.1"/>
    <property type="molecule type" value="Genomic_DNA"/>
</dbReference>
<name>A0A9D4QXF0_DREPO</name>
<reference evidence="1" key="1">
    <citation type="journal article" date="2019" name="bioRxiv">
        <title>The Genome of the Zebra Mussel, Dreissena polymorpha: A Resource for Invasive Species Research.</title>
        <authorList>
            <person name="McCartney M.A."/>
            <person name="Auch B."/>
            <person name="Kono T."/>
            <person name="Mallez S."/>
            <person name="Zhang Y."/>
            <person name="Obille A."/>
            <person name="Becker A."/>
            <person name="Abrahante J.E."/>
            <person name="Garbe J."/>
            <person name="Badalamenti J.P."/>
            <person name="Herman A."/>
            <person name="Mangelson H."/>
            <person name="Liachko I."/>
            <person name="Sullivan S."/>
            <person name="Sone E.D."/>
            <person name="Koren S."/>
            <person name="Silverstein K.A.T."/>
            <person name="Beckman K.B."/>
            <person name="Gohl D.M."/>
        </authorList>
    </citation>
    <scope>NUCLEOTIDE SEQUENCE</scope>
    <source>
        <strain evidence="1">Duluth1</strain>
        <tissue evidence="1">Whole animal</tissue>
    </source>
</reference>
<reference evidence="1" key="2">
    <citation type="submission" date="2020-11" db="EMBL/GenBank/DDBJ databases">
        <authorList>
            <person name="McCartney M.A."/>
            <person name="Auch B."/>
            <person name="Kono T."/>
            <person name="Mallez S."/>
            <person name="Becker A."/>
            <person name="Gohl D.M."/>
            <person name="Silverstein K.A.T."/>
            <person name="Koren S."/>
            <person name="Bechman K.B."/>
            <person name="Herman A."/>
            <person name="Abrahante J.E."/>
            <person name="Garbe J."/>
        </authorList>
    </citation>
    <scope>NUCLEOTIDE SEQUENCE</scope>
    <source>
        <strain evidence="1">Duluth1</strain>
        <tissue evidence="1">Whole animal</tissue>
    </source>
</reference>
<protein>
    <submittedName>
        <fullName evidence="1">Uncharacterized protein</fullName>
    </submittedName>
</protein>
<dbReference type="Proteomes" id="UP000828390">
    <property type="component" value="Unassembled WGS sequence"/>
</dbReference>